<feature type="compositionally biased region" description="Basic and acidic residues" evidence="1">
    <location>
        <begin position="46"/>
        <end position="68"/>
    </location>
</feature>
<feature type="region of interest" description="Disordered" evidence="1">
    <location>
        <begin position="1"/>
        <end position="79"/>
    </location>
</feature>
<gene>
    <name evidence="2" type="ORF">TSOC_012805</name>
</gene>
<evidence type="ECO:0000313" key="3">
    <source>
        <dbReference type="Proteomes" id="UP000236333"/>
    </source>
</evidence>
<proteinExistence type="predicted"/>
<reference evidence="2 3" key="1">
    <citation type="journal article" date="2017" name="Mol. Biol. Evol.">
        <title>The 4-celled Tetrabaena socialis nuclear genome reveals the essential components for genetic control of cell number at the origin of multicellularity in the volvocine lineage.</title>
        <authorList>
            <person name="Featherston J."/>
            <person name="Arakaki Y."/>
            <person name="Hanschen E.R."/>
            <person name="Ferris P.J."/>
            <person name="Michod R.E."/>
            <person name="Olson B.J.S.C."/>
            <person name="Nozaki H."/>
            <person name="Durand P.M."/>
        </authorList>
    </citation>
    <scope>NUCLEOTIDE SEQUENCE [LARGE SCALE GENOMIC DNA]</scope>
    <source>
        <strain evidence="2 3">NIES-571</strain>
    </source>
</reference>
<keyword evidence="3" id="KW-1185">Reference proteome</keyword>
<dbReference type="Proteomes" id="UP000236333">
    <property type="component" value="Unassembled WGS sequence"/>
</dbReference>
<dbReference type="EMBL" id="PGGS01000938">
    <property type="protein sequence ID" value="PNH01321.1"/>
    <property type="molecule type" value="Genomic_DNA"/>
</dbReference>
<dbReference type="AlphaFoldDB" id="A0A2J7ZM27"/>
<protein>
    <submittedName>
        <fullName evidence="2">Uncharacterized protein</fullName>
    </submittedName>
</protein>
<accession>A0A2J7ZM27</accession>
<comment type="caution">
    <text evidence="2">The sequence shown here is derived from an EMBL/GenBank/DDBJ whole genome shotgun (WGS) entry which is preliminary data.</text>
</comment>
<organism evidence="2 3">
    <name type="scientific">Tetrabaena socialis</name>
    <dbReference type="NCBI Taxonomy" id="47790"/>
    <lineage>
        <taxon>Eukaryota</taxon>
        <taxon>Viridiplantae</taxon>
        <taxon>Chlorophyta</taxon>
        <taxon>core chlorophytes</taxon>
        <taxon>Chlorophyceae</taxon>
        <taxon>CS clade</taxon>
        <taxon>Chlamydomonadales</taxon>
        <taxon>Tetrabaenaceae</taxon>
        <taxon>Tetrabaena</taxon>
    </lineage>
</organism>
<sequence>MGSDPGKSGPAGPAETERAASSSLVSPTLGPKQVLDSVQDITANDGKPKSLKDGDQKGAAEERHHADMHGTPVPSNRSAAAMADAIQDFMRRLPRDRMNFLLIDEAQSFYLMERPVSGDGLPHGSTLDVTAGLYMRR</sequence>
<name>A0A2J7ZM27_9CHLO</name>
<evidence type="ECO:0000313" key="2">
    <source>
        <dbReference type="EMBL" id="PNH01321.1"/>
    </source>
</evidence>
<evidence type="ECO:0000256" key="1">
    <source>
        <dbReference type="SAM" id="MobiDB-lite"/>
    </source>
</evidence>